<organism evidence="6 7">
    <name type="scientific">Terfezia boudieri ATCC MYA-4762</name>
    <dbReference type="NCBI Taxonomy" id="1051890"/>
    <lineage>
        <taxon>Eukaryota</taxon>
        <taxon>Fungi</taxon>
        <taxon>Dikarya</taxon>
        <taxon>Ascomycota</taxon>
        <taxon>Pezizomycotina</taxon>
        <taxon>Pezizomycetes</taxon>
        <taxon>Pezizales</taxon>
        <taxon>Pezizaceae</taxon>
        <taxon>Terfezia</taxon>
    </lineage>
</organism>
<evidence type="ECO:0000256" key="2">
    <source>
        <dbReference type="ARBA" id="ARBA00022630"/>
    </source>
</evidence>
<feature type="compositionally biased region" description="Low complexity" evidence="5">
    <location>
        <begin position="41"/>
        <end position="56"/>
    </location>
</feature>
<feature type="compositionally biased region" description="Basic and acidic residues" evidence="5">
    <location>
        <begin position="163"/>
        <end position="179"/>
    </location>
</feature>
<dbReference type="GO" id="GO:0016491">
    <property type="term" value="F:oxidoreductase activity"/>
    <property type="evidence" value="ECO:0007669"/>
    <property type="project" value="UniProtKB-KW"/>
</dbReference>
<evidence type="ECO:0000313" key="7">
    <source>
        <dbReference type="Proteomes" id="UP000267821"/>
    </source>
</evidence>
<evidence type="ECO:0000256" key="3">
    <source>
        <dbReference type="ARBA" id="ARBA00022827"/>
    </source>
</evidence>
<proteinExistence type="inferred from homology"/>
<dbReference type="PANTHER" id="PTHR46056:SF12">
    <property type="entry name" value="LONG-CHAIN-ALCOHOL OXIDASE"/>
    <property type="match status" value="1"/>
</dbReference>
<sequence length="233" mass="25422">MGVSSANWIMLEACNVLGYKIEETPVNTGRHRQRHRQEGHSSSPARSSSPRSSSARNTPTLTSARACAFTSNLSLWLLHPSHPHAPIHPHLGPVISTVFTKTANLSPAPFNSYGSHIEAGYIFPLVGLVQLPWLSGEKFKNYLARYENMVGIFSLARDGRWGGGDRDGDGNERERENTEGRVTLDPTTGEPIFSYTCHPFDRDSLIEGLFVAGQVLLTAGASEIVSSIRGLPP</sequence>
<dbReference type="STRING" id="1051890.A0A3N4L8M8"/>
<name>A0A3N4L8M8_9PEZI</name>
<keyword evidence="3" id="KW-0274">FAD</keyword>
<reference evidence="6 7" key="1">
    <citation type="journal article" date="2018" name="Nat. Ecol. Evol.">
        <title>Pezizomycetes genomes reveal the molecular basis of ectomycorrhizal truffle lifestyle.</title>
        <authorList>
            <person name="Murat C."/>
            <person name="Payen T."/>
            <person name="Noel B."/>
            <person name="Kuo A."/>
            <person name="Morin E."/>
            <person name="Chen J."/>
            <person name="Kohler A."/>
            <person name="Krizsan K."/>
            <person name="Balestrini R."/>
            <person name="Da Silva C."/>
            <person name="Montanini B."/>
            <person name="Hainaut M."/>
            <person name="Levati E."/>
            <person name="Barry K.W."/>
            <person name="Belfiori B."/>
            <person name="Cichocki N."/>
            <person name="Clum A."/>
            <person name="Dockter R.B."/>
            <person name="Fauchery L."/>
            <person name="Guy J."/>
            <person name="Iotti M."/>
            <person name="Le Tacon F."/>
            <person name="Lindquist E.A."/>
            <person name="Lipzen A."/>
            <person name="Malagnac F."/>
            <person name="Mello A."/>
            <person name="Molinier V."/>
            <person name="Miyauchi S."/>
            <person name="Poulain J."/>
            <person name="Riccioni C."/>
            <person name="Rubini A."/>
            <person name="Sitrit Y."/>
            <person name="Splivallo R."/>
            <person name="Traeger S."/>
            <person name="Wang M."/>
            <person name="Zifcakova L."/>
            <person name="Wipf D."/>
            <person name="Zambonelli A."/>
            <person name="Paolocci F."/>
            <person name="Nowrousian M."/>
            <person name="Ottonello S."/>
            <person name="Baldrian P."/>
            <person name="Spatafora J.W."/>
            <person name="Henrissat B."/>
            <person name="Nagy L.G."/>
            <person name="Aury J.M."/>
            <person name="Wincker P."/>
            <person name="Grigoriev I.V."/>
            <person name="Bonfante P."/>
            <person name="Martin F.M."/>
        </authorList>
    </citation>
    <scope>NUCLEOTIDE SEQUENCE [LARGE SCALE GENOMIC DNA]</scope>
    <source>
        <strain evidence="6 7">ATCC MYA-4762</strain>
    </source>
</reference>
<accession>A0A3N4L8M8</accession>
<protein>
    <submittedName>
        <fullName evidence="6">Uncharacterized protein</fullName>
    </submittedName>
</protein>
<keyword evidence="2" id="KW-0285">Flavoprotein</keyword>
<keyword evidence="4" id="KW-0560">Oxidoreductase</keyword>
<feature type="region of interest" description="Disordered" evidence="5">
    <location>
        <begin position="27"/>
        <end position="60"/>
    </location>
</feature>
<dbReference type="InParanoid" id="A0A3N4L8M8"/>
<evidence type="ECO:0000256" key="5">
    <source>
        <dbReference type="SAM" id="MobiDB-lite"/>
    </source>
</evidence>
<dbReference type="PANTHER" id="PTHR46056">
    <property type="entry name" value="LONG-CHAIN-ALCOHOL OXIDASE"/>
    <property type="match status" value="1"/>
</dbReference>
<comment type="similarity">
    <text evidence="1">Belongs to the GMC oxidoreductase family.</text>
</comment>
<dbReference type="AlphaFoldDB" id="A0A3N4L8M8"/>
<dbReference type="OrthoDB" id="269227at2759"/>
<evidence type="ECO:0000313" key="6">
    <source>
        <dbReference type="EMBL" id="RPB19257.1"/>
    </source>
</evidence>
<feature type="region of interest" description="Disordered" evidence="5">
    <location>
        <begin position="163"/>
        <end position="185"/>
    </location>
</feature>
<evidence type="ECO:0000256" key="1">
    <source>
        <dbReference type="ARBA" id="ARBA00010790"/>
    </source>
</evidence>
<gene>
    <name evidence="6" type="ORF">L211DRAFT_898250</name>
</gene>
<dbReference type="Proteomes" id="UP000267821">
    <property type="component" value="Unassembled WGS sequence"/>
</dbReference>
<dbReference type="EMBL" id="ML121594">
    <property type="protein sequence ID" value="RPB19257.1"/>
    <property type="molecule type" value="Genomic_DNA"/>
</dbReference>
<evidence type="ECO:0000256" key="4">
    <source>
        <dbReference type="ARBA" id="ARBA00023002"/>
    </source>
</evidence>
<keyword evidence="7" id="KW-1185">Reference proteome</keyword>